<feature type="transmembrane region" description="Helical" evidence="12">
    <location>
        <begin position="270"/>
        <end position="293"/>
    </location>
</feature>
<feature type="transmembrane region" description="Helical" evidence="12">
    <location>
        <begin position="175"/>
        <end position="197"/>
    </location>
</feature>
<evidence type="ECO:0000256" key="5">
    <source>
        <dbReference type="ARBA" id="ARBA00023040"/>
    </source>
</evidence>
<evidence type="ECO:0000256" key="12">
    <source>
        <dbReference type="SAM" id="Phobius"/>
    </source>
</evidence>
<evidence type="ECO:0000259" key="13">
    <source>
        <dbReference type="PROSITE" id="PS50259"/>
    </source>
</evidence>
<dbReference type="Proteomes" id="UP000515156">
    <property type="component" value="Chromosome 5"/>
</dbReference>
<evidence type="ECO:0000256" key="7">
    <source>
        <dbReference type="ARBA" id="ARBA00023170"/>
    </source>
</evidence>
<keyword evidence="8" id="KW-0325">Glycoprotein</keyword>
<organism evidence="14 15">
    <name type="scientific">Microcaecilia unicolor</name>
    <dbReference type="NCBI Taxonomy" id="1415580"/>
    <lineage>
        <taxon>Eukaryota</taxon>
        <taxon>Metazoa</taxon>
        <taxon>Chordata</taxon>
        <taxon>Craniata</taxon>
        <taxon>Vertebrata</taxon>
        <taxon>Euteleostomi</taxon>
        <taxon>Amphibia</taxon>
        <taxon>Gymnophiona</taxon>
        <taxon>Siphonopidae</taxon>
        <taxon>Microcaecilia</taxon>
    </lineage>
</organism>
<evidence type="ECO:0000256" key="2">
    <source>
        <dbReference type="ARBA" id="ARBA00008991"/>
    </source>
</evidence>
<feature type="transmembrane region" description="Helical" evidence="12">
    <location>
        <begin position="235"/>
        <end position="258"/>
    </location>
</feature>
<dbReference type="FunCoup" id="A0A6P7YDS3">
    <property type="interactions" value="735"/>
</dbReference>
<dbReference type="AlphaFoldDB" id="A0A6P7YDS3"/>
<accession>A0A6P7YDS3</accession>
<feature type="transmembrane region" description="Helical" evidence="12">
    <location>
        <begin position="55"/>
        <end position="84"/>
    </location>
</feature>
<protein>
    <submittedName>
        <fullName evidence="15">Probable G-protein coupled receptor 156</fullName>
    </submittedName>
</protein>
<evidence type="ECO:0000256" key="3">
    <source>
        <dbReference type="ARBA" id="ARBA00022692"/>
    </source>
</evidence>
<feature type="transmembrane region" description="Helical" evidence="12">
    <location>
        <begin position="136"/>
        <end position="155"/>
    </location>
</feature>
<feature type="region of interest" description="Disordered" evidence="11">
    <location>
        <begin position="587"/>
        <end position="614"/>
    </location>
</feature>
<evidence type="ECO:0000256" key="11">
    <source>
        <dbReference type="SAM" id="MobiDB-lite"/>
    </source>
</evidence>
<dbReference type="Pfam" id="PF00003">
    <property type="entry name" value="7tm_3"/>
    <property type="match status" value="1"/>
</dbReference>
<evidence type="ECO:0000313" key="14">
    <source>
        <dbReference type="Proteomes" id="UP000515156"/>
    </source>
</evidence>
<dbReference type="GeneID" id="115471396"/>
<keyword evidence="7 15" id="KW-0675">Receptor</keyword>
<dbReference type="RefSeq" id="XP_030060959.1">
    <property type="nucleotide sequence ID" value="XM_030205099.1"/>
</dbReference>
<evidence type="ECO:0000313" key="15">
    <source>
        <dbReference type="RefSeq" id="XP_030060959.1"/>
    </source>
</evidence>
<keyword evidence="5" id="KW-0297">G-protein coupled receptor</keyword>
<evidence type="ECO:0000256" key="9">
    <source>
        <dbReference type="ARBA" id="ARBA00023224"/>
    </source>
</evidence>
<dbReference type="CTD" id="165829"/>
<keyword evidence="4 12" id="KW-1133">Transmembrane helix</keyword>
<dbReference type="GO" id="GO:0007214">
    <property type="term" value="P:gamma-aminobutyric acid signaling pathway"/>
    <property type="evidence" value="ECO:0007669"/>
    <property type="project" value="TreeGrafter"/>
</dbReference>
<proteinExistence type="inferred from homology"/>
<dbReference type="PANTHER" id="PTHR10519">
    <property type="entry name" value="GABA-B RECEPTOR"/>
    <property type="match status" value="1"/>
</dbReference>
<dbReference type="GO" id="GO:0004965">
    <property type="term" value="F:G protein-coupled GABA receptor activity"/>
    <property type="evidence" value="ECO:0007669"/>
    <property type="project" value="InterPro"/>
</dbReference>
<keyword evidence="6 12" id="KW-0472">Membrane</keyword>
<evidence type="ECO:0000256" key="10">
    <source>
        <dbReference type="SAM" id="Coils"/>
    </source>
</evidence>
<feature type="coiled-coil region" evidence="10">
    <location>
        <begin position="368"/>
        <end position="402"/>
    </location>
</feature>
<feature type="transmembrane region" description="Helical" evidence="12">
    <location>
        <begin position="299"/>
        <end position="321"/>
    </location>
</feature>
<dbReference type="GO" id="GO:0038039">
    <property type="term" value="C:G protein-coupled receptor heterodimeric complex"/>
    <property type="evidence" value="ECO:0007669"/>
    <property type="project" value="TreeGrafter"/>
</dbReference>
<gene>
    <name evidence="15" type="primary">GPR156</name>
</gene>
<evidence type="ECO:0000256" key="1">
    <source>
        <dbReference type="ARBA" id="ARBA00004141"/>
    </source>
</evidence>
<comment type="subcellular location">
    <subcellularLocation>
        <location evidence="1">Membrane</location>
        <topology evidence="1">Multi-pass membrane protein</topology>
    </subcellularLocation>
</comment>
<keyword evidence="14" id="KW-1185">Reference proteome</keyword>
<comment type="similarity">
    <text evidence="2">Belongs to the G-protein coupled receptor 3 family. GABA-B receptor subfamily.</text>
</comment>
<feature type="domain" description="G-protein coupled receptors family 3 profile" evidence="13">
    <location>
        <begin position="59"/>
        <end position="324"/>
    </location>
</feature>
<dbReference type="OrthoDB" id="411630at2759"/>
<name>A0A6P7YDS3_9AMPH</name>
<evidence type="ECO:0000256" key="4">
    <source>
        <dbReference type="ARBA" id="ARBA00022989"/>
    </source>
</evidence>
<keyword evidence="3 12" id="KW-0812">Transmembrane</keyword>
<dbReference type="PRINTS" id="PR01176">
    <property type="entry name" value="GABABRECEPTR"/>
</dbReference>
<reference evidence="15" key="1">
    <citation type="submission" date="2025-08" db="UniProtKB">
        <authorList>
            <consortium name="RefSeq"/>
        </authorList>
    </citation>
    <scope>IDENTIFICATION</scope>
</reference>
<dbReference type="InParanoid" id="A0A6P7YDS3"/>
<dbReference type="InterPro" id="IPR017978">
    <property type="entry name" value="GPCR_3_C"/>
</dbReference>
<evidence type="ECO:0000256" key="8">
    <source>
        <dbReference type="ARBA" id="ARBA00023180"/>
    </source>
</evidence>
<dbReference type="PANTHER" id="PTHR10519:SF20">
    <property type="entry name" value="G-PROTEIN COUPLED RECEPTOR 156-RELATED"/>
    <property type="match status" value="1"/>
</dbReference>
<dbReference type="PROSITE" id="PS50259">
    <property type="entry name" value="G_PROTEIN_RECEP_F3_4"/>
    <property type="match status" value="1"/>
</dbReference>
<feature type="transmembrane region" description="Helical" evidence="12">
    <location>
        <begin position="96"/>
        <end position="116"/>
    </location>
</feature>
<dbReference type="InterPro" id="IPR002455">
    <property type="entry name" value="GPCR3_GABA-B"/>
</dbReference>
<sequence length="842" mass="93922">MQLKEEGPKEMETTFNCSNLCDCHMDAGINLQEGQRVQQELCRIMTHTASESTEISAALFGVLCLFLTLGLLQVLFFFIFTVRFRKNRIVKMSSPNLNLVTLLGSSLAYTSGYLFGIQECASVHLTSLETLIQVRFGLLYIGTTLVFGPILGKSWRLYKVFTQRVPDKRVIIKDLQLLGLVALLVLADALLLMIWVFSDPVQCIRSLNSSIRASEKELSCSITWTHFCASLYSDLWIVLLFGFKGILLIYGTYLAGLTDNMSSPPVNQSSTIMVGVNLVVLSAGGILLVTRFFHTWPSVVYGLTSGGIFICTATINCFVFIPQLIQWKQFKEDQNHSMNQMSKYFNSPSKSFRSMYSDEQIYHLLGENNSMKRLLTEKDAVIESLQEQVNNAKDKLIRLMSTECNYDPNGLIPISKTSSIVTYSSNSSPNAMDKVISTEGLWTGPSFVDLEENQTQSPSNQNVQSNIDRGIRQNIAVKEHINNQNIPAGSSSDKIQLCNPLDLIGSSALKDGEDQWISTSNLYVEHLDNIPKTEIQTLASGVANSSVEPSLLKSSEGERYPSAKLNYVSSEKLQEILQELSIDTTVASSCRSPGKPRKVSHSVQSENKLRSPEDFKTTHVNLSPCLIRTSGLTYSSRAISPSSHFPGTLPYHILCLMNKTANRTYNELKTRTHEKRIQTPCMKASDINFHYQSPSPVFIKDVSLQMDKKKSPEDPGDVGMERASTKYCTAQSLNITAEPQYVNHETRAKYKINSSESLEGLKRPIPTSCMDSDSSSSEETICCCHRPYCEICFQNGYDSSDSCTSETETEPETCGPSVHWTEFYASSSPIVNFKEDLTPTFV</sequence>
<dbReference type="KEGG" id="muo:115471396"/>
<keyword evidence="9" id="KW-0807">Transducer</keyword>
<keyword evidence="10" id="KW-0175">Coiled coil</keyword>
<evidence type="ECO:0000256" key="6">
    <source>
        <dbReference type="ARBA" id="ARBA00023136"/>
    </source>
</evidence>